<accession>A0ACC2WVN2</accession>
<gene>
    <name evidence="1" type="ORF">QFC20_001237</name>
</gene>
<reference evidence="1" key="1">
    <citation type="submission" date="2023-04" db="EMBL/GenBank/DDBJ databases">
        <title>Draft Genome sequencing of Naganishia species isolated from polar environments using Oxford Nanopore Technology.</title>
        <authorList>
            <person name="Leo P."/>
            <person name="Venkateswaran K."/>
        </authorList>
    </citation>
    <scope>NUCLEOTIDE SEQUENCE</scope>
    <source>
        <strain evidence="1">MNA-CCFEE 5262</strain>
    </source>
</reference>
<protein>
    <submittedName>
        <fullName evidence="1">Uncharacterized protein</fullName>
    </submittedName>
</protein>
<comment type="caution">
    <text evidence="1">The sequence shown here is derived from an EMBL/GenBank/DDBJ whole genome shotgun (WGS) entry which is preliminary data.</text>
</comment>
<name>A0ACC2WVN2_9TREE</name>
<organism evidence="1 2">
    <name type="scientific">Naganishia adeliensis</name>
    <dbReference type="NCBI Taxonomy" id="92952"/>
    <lineage>
        <taxon>Eukaryota</taxon>
        <taxon>Fungi</taxon>
        <taxon>Dikarya</taxon>
        <taxon>Basidiomycota</taxon>
        <taxon>Agaricomycotina</taxon>
        <taxon>Tremellomycetes</taxon>
        <taxon>Filobasidiales</taxon>
        <taxon>Filobasidiaceae</taxon>
        <taxon>Naganishia</taxon>
    </lineage>
</organism>
<keyword evidence="2" id="KW-1185">Reference proteome</keyword>
<evidence type="ECO:0000313" key="1">
    <source>
        <dbReference type="EMBL" id="KAJ9114866.1"/>
    </source>
</evidence>
<dbReference type="EMBL" id="JASBWS010000007">
    <property type="protein sequence ID" value="KAJ9114866.1"/>
    <property type="molecule type" value="Genomic_DNA"/>
</dbReference>
<proteinExistence type="predicted"/>
<dbReference type="Proteomes" id="UP001230649">
    <property type="component" value="Unassembled WGS sequence"/>
</dbReference>
<sequence length="1052" mass="111802">MFNNQQRQGQSKPSSSANFKAPTASFGNKSNVSETEGQPSTGSTSGFGIRPKLTKTRSSVGRGTALSPLLTPSRSAPDQDLINATTPNLSFASIPEIRSGHHDECVSQKDAQRDIMPSLNLDMGLDRDVTQLGRAGYQNLNTWSNPRRSSAKPRPEIDKIGVDTNASFHETGVANAEYASPVGMAYPTGGQTGGRYGYGQAGSSRYQSHPIPQGSPSVPRSPSSSSLAPNLNGTRSNREGGLSRRLSSPNMRSIKTLPSPTSRSHITKTPTKLLRESGLGLTVDEPSEQVLPSLASSSTITVGDAVTSAVSSTTGKTRYRSGSVGSQFADIKTSSNMAPPPLGQPPRSRYNRSYTTSRVDPPYETFGKGEKGILSSLEQATEVTSNPPSSGDVKGKGRAYAYNLGTEVYPDDIDTLRLDEGYVSGRTSQSLGSTDDQSLQTGYSSVPSTSDGSSHLVELATPTVTSAAGGILTGLWFAGKQAGKAIGLLPPDLSADLDGYQNDAGYTHGKRRSGAWMSYPTIRRTSASDGDESEKGLLGHEESDVEDDMSRPQHQRGSLSYFDLPKTIDSKTSHTLPTPALSSKSLSNPDARGTNLASQRKESTLSLSSFRGMKERIWGWGDYNPAEAMPSPEAKAHREGRGRSGTLTRPSRPLDIPHETVKMDVALKQVVGELSWTLGTLGLVFVISLGIVAASLVSLPISSLKSLPKKVSDLQLLSAEIKGYMSSSTAGWWHTIFVLMVTGMWKHSWSVPGAVVLNILVGSLLPPLEALILLTVITSFGSLGAYLLSRPLAPLIALIFPKPLALVRSAINGSDDATDTIGMDDLSTRRSGNRPTAQPTVWRRLLIMRAMGLVPWSGMNVACGVVGVSPVTFLLTTAAGTASWSYVTASVGDILQQMALPGQIVTGSDGHPNGSAGGGQSLSSLVRDPALIFKMVVLSLISLIPVLFKSRSNPVDSVPPPVEEEDLDYPAPPLLSPSTQAMTPLGPSPSFYAFVSIFNNVYRRASRALATGWKHSVASAMGPSSDRYQALHTTTGDARTGFALQDVSRERY</sequence>
<evidence type="ECO:0000313" key="2">
    <source>
        <dbReference type="Proteomes" id="UP001230649"/>
    </source>
</evidence>